<evidence type="ECO:0000256" key="1">
    <source>
        <dbReference type="SAM" id="Phobius"/>
    </source>
</evidence>
<keyword evidence="3" id="KW-1185">Reference proteome</keyword>
<feature type="transmembrane region" description="Helical" evidence="1">
    <location>
        <begin position="12"/>
        <end position="36"/>
    </location>
</feature>
<protein>
    <submittedName>
        <fullName evidence="2">Uncharacterized protein</fullName>
    </submittedName>
</protein>
<comment type="caution">
    <text evidence="2">The sequence shown here is derived from an EMBL/GenBank/DDBJ whole genome shotgun (WGS) entry which is preliminary data.</text>
</comment>
<organism evidence="2 3">
    <name type="scientific">Paenibacillus medicaginis</name>
    <dbReference type="NCBI Taxonomy" id="1470560"/>
    <lineage>
        <taxon>Bacteria</taxon>
        <taxon>Bacillati</taxon>
        <taxon>Bacillota</taxon>
        <taxon>Bacilli</taxon>
        <taxon>Bacillales</taxon>
        <taxon>Paenibacillaceae</taxon>
        <taxon>Paenibacillus</taxon>
    </lineage>
</organism>
<evidence type="ECO:0000313" key="2">
    <source>
        <dbReference type="EMBL" id="MFB5763276.1"/>
    </source>
</evidence>
<gene>
    <name evidence="2" type="ORF">ACE5LO_23135</name>
</gene>
<keyword evidence="1" id="KW-1133">Transmembrane helix</keyword>
<name>A0ABV5C739_9BACL</name>
<proteinExistence type="predicted"/>
<sequence length="77" mass="8891">MNKKTRSKAETLLFVFCLSFTVFILLFILIATVIMISKNHRKGGTLFSLFQTTPEQESAPTDPLQHEIWPVETRELH</sequence>
<keyword evidence="1" id="KW-0812">Transmembrane</keyword>
<accession>A0ABV5C739</accession>
<dbReference type="RefSeq" id="WP_375522326.1">
    <property type="nucleotide sequence ID" value="NZ_JBHIRY010000032.1"/>
</dbReference>
<dbReference type="Proteomes" id="UP001580430">
    <property type="component" value="Unassembled WGS sequence"/>
</dbReference>
<evidence type="ECO:0000313" key="3">
    <source>
        <dbReference type="Proteomes" id="UP001580430"/>
    </source>
</evidence>
<reference evidence="2 3" key="1">
    <citation type="submission" date="2024-09" db="EMBL/GenBank/DDBJ databases">
        <title>Paenibacillus zeirhizospherea sp. nov., isolated from surface of the maize (Zea mays) roots in a horticulture field, Hungary.</title>
        <authorList>
            <person name="Marton D."/>
            <person name="Farkas M."/>
            <person name="Bedics A."/>
            <person name="Toth E."/>
            <person name="Tancsics A."/>
            <person name="Boka K."/>
            <person name="Marati G."/>
            <person name="Kriszt B."/>
            <person name="Cserhati M."/>
        </authorList>
    </citation>
    <scope>NUCLEOTIDE SEQUENCE [LARGE SCALE GENOMIC DNA]</scope>
    <source>
        <strain evidence="2 3">JCM 18446</strain>
    </source>
</reference>
<dbReference type="EMBL" id="JBHIRY010000032">
    <property type="protein sequence ID" value="MFB5763276.1"/>
    <property type="molecule type" value="Genomic_DNA"/>
</dbReference>
<keyword evidence="1" id="KW-0472">Membrane</keyword>